<evidence type="ECO:0000256" key="12">
    <source>
        <dbReference type="PROSITE-ProRule" id="PRU00723"/>
    </source>
</evidence>
<evidence type="ECO:0000256" key="8">
    <source>
        <dbReference type="ARBA" id="ARBA00023015"/>
    </source>
</evidence>
<keyword evidence="13" id="KW-0175">Coiled coil</keyword>
<name>A0AAJ7C5S4_CEPCN</name>
<dbReference type="InterPro" id="IPR000571">
    <property type="entry name" value="Znf_CCCH"/>
</dbReference>
<feature type="zinc finger region" description="C3H1-type" evidence="12">
    <location>
        <begin position="173"/>
        <end position="196"/>
    </location>
</feature>
<evidence type="ECO:0000256" key="11">
    <source>
        <dbReference type="ARBA" id="ARBA00023242"/>
    </source>
</evidence>
<reference evidence="17" key="1">
    <citation type="submission" date="2025-08" db="UniProtKB">
        <authorList>
            <consortium name="RefSeq"/>
        </authorList>
    </citation>
    <scope>IDENTIFICATION</scope>
</reference>
<evidence type="ECO:0000313" key="17">
    <source>
        <dbReference type="RefSeq" id="XP_015602108.1"/>
    </source>
</evidence>
<evidence type="ECO:0000313" key="16">
    <source>
        <dbReference type="Proteomes" id="UP000694920"/>
    </source>
</evidence>
<evidence type="ECO:0000256" key="4">
    <source>
        <dbReference type="ARBA" id="ARBA00022491"/>
    </source>
</evidence>
<dbReference type="InterPro" id="IPR000467">
    <property type="entry name" value="G_patch_dom"/>
</dbReference>
<keyword evidence="16" id="KW-1185">Reference proteome</keyword>
<dbReference type="AlphaFoldDB" id="A0AAJ7C5S4"/>
<evidence type="ECO:0000256" key="3">
    <source>
        <dbReference type="ARBA" id="ARBA00022414"/>
    </source>
</evidence>
<evidence type="ECO:0000256" key="2">
    <source>
        <dbReference type="ARBA" id="ARBA00004123"/>
    </source>
</evidence>
<dbReference type="SUPFAM" id="SSF63748">
    <property type="entry name" value="Tudor/PWWP/MBT"/>
    <property type="match status" value="1"/>
</dbReference>
<accession>A0AAJ7C5S4</accession>
<keyword evidence="6 12" id="KW-0863">Zinc-finger</keyword>
<keyword evidence="10" id="KW-0804">Transcription</keyword>
<gene>
    <name evidence="17" type="primary">LOC107271051</name>
</gene>
<evidence type="ECO:0000259" key="14">
    <source>
        <dbReference type="PROSITE" id="PS50103"/>
    </source>
</evidence>
<dbReference type="GO" id="GO:0005634">
    <property type="term" value="C:nucleus"/>
    <property type="evidence" value="ECO:0007669"/>
    <property type="project" value="UniProtKB-SubCell"/>
</dbReference>
<keyword evidence="4" id="KW-0678">Repressor</keyword>
<keyword evidence="7 12" id="KW-0862">Zinc</keyword>
<organism evidence="16 17">
    <name type="scientific">Cephus cinctus</name>
    <name type="common">Wheat stem sawfly</name>
    <dbReference type="NCBI Taxonomy" id="211228"/>
    <lineage>
        <taxon>Eukaryota</taxon>
        <taxon>Metazoa</taxon>
        <taxon>Ecdysozoa</taxon>
        <taxon>Arthropoda</taxon>
        <taxon>Hexapoda</taxon>
        <taxon>Insecta</taxon>
        <taxon>Pterygota</taxon>
        <taxon>Neoptera</taxon>
        <taxon>Endopterygota</taxon>
        <taxon>Hymenoptera</taxon>
        <taxon>Cephoidea</taxon>
        <taxon>Cephidae</taxon>
        <taxon>Cephus</taxon>
    </lineage>
</organism>
<comment type="subcellular location">
    <subcellularLocation>
        <location evidence="2">Nucleus</location>
    </subcellularLocation>
</comment>
<dbReference type="RefSeq" id="XP_015602108.1">
    <property type="nucleotide sequence ID" value="XM_015746622.2"/>
</dbReference>
<dbReference type="GO" id="GO:0001227">
    <property type="term" value="F:DNA-binding transcription repressor activity, RNA polymerase II-specific"/>
    <property type="evidence" value="ECO:0007669"/>
    <property type="project" value="TreeGrafter"/>
</dbReference>
<feature type="coiled-coil region" evidence="13">
    <location>
        <begin position="371"/>
        <end position="403"/>
    </location>
</feature>
<dbReference type="PANTHER" id="PTHR46297:SF1">
    <property type="entry name" value="ZINC FINGER CCCH-TYPE WITH G PATCH DOMAIN-CONTAINING PROTEIN"/>
    <property type="match status" value="1"/>
</dbReference>
<dbReference type="GO" id="GO:0000978">
    <property type="term" value="F:RNA polymerase II cis-regulatory region sequence-specific DNA binding"/>
    <property type="evidence" value="ECO:0007669"/>
    <property type="project" value="TreeGrafter"/>
</dbReference>
<sequence length="514" mass="57923">MTDAHSLRQAIQEYEAQLSQVQVALSATGKGPDKDNLLSLQSDIQELISLTKDSLQSVLEGKNNDQSKKFTDENDDPLAKEYALFKAELGEDSNDSNNIDQNNTSAANGIEDELKALEGTKCRAPHGSSWGGTGYHNAMVGSIYKSNQEEIRSMNDIKVRVLFMNPTHKEMLPCPYFLDGACKFSDEQCHYSHGEVVPFSSLQEYREPDFSSIKMGSRVLAMHTNKLWHRSVVLKLPEKNEEKFRVKFEASGNILEVSLQDLLPLGDADLDMSDSSDDSELETEVVEKNQEHLVHKSLLTLNGSEALGNWERHTRGIGSKLMAQMGYISGTGLGKRADGRIEPVEATVLPAGKSLDHCMELRENAGGDKDLFSVERKMRKQKRKLEQQREKQYQKEVQREKSNVFNFINTTLGDKPKNESEAGGSKYRKNLKSESNQRLNVASLKIGQNITRLERESAKLKESMGRHAKGSIHYNNIVMQYNDKQKELVDLRTDEKHIAAEQNQRKNKAKLSIF</sequence>
<evidence type="ECO:0000256" key="1">
    <source>
        <dbReference type="ARBA" id="ARBA00004062"/>
    </source>
</evidence>
<dbReference type="PROSITE" id="PS50174">
    <property type="entry name" value="G_PATCH"/>
    <property type="match status" value="1"/>
</dbReference>
<keyword evidence="11" id="KW-0539">Nucleus</keyword>
<comment type="function">
    <text evidence="1">Transcription repressor.</text>
</comment>
<dbReference type="PANTHER" id="PTHR46297">
    <property type="entry name" value="ZINC FINGER CCCH-TYPE WITH G PATCH DOMAIN-CONTAINING PROTEIN"/>
    <property type="match status" value="1"/>
</dbReference>
<feature type="domain" description="C3H1-type" evidence="14">
    <location>
        <begin position="173"/>
        <end position="196"/>
    </location>
</feature>
<keyword evidence="5 12" id="KW-0479">Metal-binding</keyword>
<keyword evidence="8" id="KW-0805">Transcription regulation</keyword>
<proteinExistence type="predicted"/>
<evidence type="ECO:0000256" key="10">
    <source>
        <dbReference type="ARBA" id="ARBA00023163"/>
    </source>
</evidence>
<feature type="domain" description="G-patch" evidence="15">
    <location>
        <begin position="314"/>
        <end position="360"/>
    </location>
</feature>
<dbReference type="Gene3D" id="2.30.30.140">
    <property type="match status" value="1"/>
</dbReference>
<evidence type="ECO:0000259" key="15">
    <source>
        <dbReference type="PROSITE" id="PS50174"/>
    </source>
</evidence>
<dbReference type="SMART" id="SM00356">
    <property type="entry name" value="ZnF_C3H1"/>
    <property type="match status" value="1"/>
</dbReference>
<evidence type="ECO:0000256" key="13">
    <source>
        <dbReference type="SAM" id="Coils"/>
    </source>
</evidence>
<dbReference type="KEGG" id="ccin:107271051"/>
<keyword evidence="9" id="KW-0238">DNA-binding</keyword>
<dbReference type="Proteomes" id="UP000694920">
    <property type="component" value="Unplaced"/>
</dbReference>
<dbReference type="SMART" id="SM00443">
    <property type="entry name" value="G_patch"/>
    <property type="match status" value="1"/>
</dbReference>
<evidence type="ECO:0000256" key="7">
    <source>
        <dbReference type="ARBA" id="ARBA00022833"/>
    </source>
</evidence>
<dbReference type="Gene3D" id="2.30.30.1190">
    <property type="match status" value="1"/>
</dbReference>
<protein>
    <recommendedName>
        <fullName evidence="3">Zinc finger CCCH-type with G patch domain-containing protein</fullName>
    </recommendedName>
</protein>
<dbReference type="Pfam" id="PF01585">
    <property type="entry name" value="G-patch"/>
    <property type="match status" value="1"/>
</dbReference>
<evidence type="ECO:0000256" key="9">
    <source>
        <dbReference type="ARBA" id="ARBA00023125"/>
    </source>
</evidence>
<dbReference type="GeneID" id="107271051"/>
<dbReference type="PROSITE" id="PS50103">
    <property type="entry name" value="ZF_C3H1"/>
    <property type="match status" value="1"/>
</dbReference>
<dbReference type="CDD" id="cd20384">
    <property type="entry name" value="Tudor_ZGPAT"/>
    <property type="match status" value="1"/>
</dbReference>
<evidence type="ECO:0000256" key="5">
    <source>
        <dbReference type="ARBA" id="ARBA00022723"/>
    </source>
</evidence>
<dbReference type="GO" id="GO:0008270">
    <property type="term" value="F:zinc ion binding"/>
    <property type="evidence" value="ECO:0007669"/>
    <property type="project" value="UniProtKB-KW"/>
</dbReference>
<evidence type="ECO:0000256" key="6">
    <source>
        <dbReference type="ARBA" id="ARBA00022771"/>
    </source>
</evidence>